<dbReference type="Pfam" id="PF01066">
    <property type="entry name" value="CDP-OH_P_transf"/>
    <property type="match status" value="1"/>
</dbReference>
<dbReference type="OrthoDB" id="10020554at2759"/>
<keyword evidence="7" id="KW-0472">Membrane</keyword>
<keyword evidence="3" id="KW-0808">Transferase</keyword>
<reference evidence="10 11" key="1">
    <citation type="submission" date="2011-02" db="EMBL/GenBank/DDBJ databases">
        <title>The Genome Sequence of Sphaeroforma arctica JP610.</title>
        <authorList>
            <consortium name="The Broad Institute Genome Sequencing Platform"/>
            <person name="Russ C."/>
            <person name="Cuomo C."/>
            <person name="Young S.K."/>
            <person name="Zeng Q."/>
            <person name="Gargeya S."/>
            <person name="Alvarado L."/>
            <person name="Berlin A."/>
            <person name="Chapman S.B."/>
            <person name="Chen Z."/>
            <person name="Freedman E."/>
            <person name="Gellesch M."/>
            <person name="Goldberg J."/>
            <person name="Griggs A."/>
            <person name="Gujja S."/>
            <person name="Heilman E."/>
            <person name="Heiman D."/>
            <person name="Howarth C."/>
            <person name="Mehta T."/>
            <person name="Neiman D."/>
            <person name="Pearson M."/>
            <person name="Roberts A."/>
            <person name="Saif S."/>
            <person name="Shea T."/>
            <person name="Shenoy N."/>
            <person name="Sisk P."/>
            <person name="Stolte C."/>
            <person name="Sykes S."/>
            <person name="White J."/>
            <person name="Yandava C."/>
            <person name="Burger G."/>
            <person name="Gray M.W."/>
            <person name="Holland P.W.H."/>
            <person name="King N."/>
            <person name="Lang F.B.F."/>
            <person name="Roger A.J."/>
            <person name="Ruiz-Trillo I."/>
            <person name="Haas B."/>
            <person name="Nusbaum C."/>
            <person name="Birren B."/>
        </authorList>
    </citation>
    <scope>NUCLEOTIDE SEQUENCE [LARGE SCALE GENOMIC DNA]</scope>
    <source>
        <strain evidence="10 11">JP610</strain>
    </source>
</reference>
<dbReference type="STRING" id="667725.A0A0L0FWS5"/>
<protein>
    <recommendedName>
        <fullName evidence="12">CDP-diacylglycerol-glycerol-3-phosphate 3-phosphatidyltransferase</fullName>
    </recommendedName>
</protein>
<dbReference type="GeneID" id="25906892"/>
<evidence type="ECO:0000256" key="1">
    <source>
        <dbReference type="ARBA" id="ARBA00004141"/>
    </source>
</evidence>
<dbReference type="GO" id="GO:0043337">
    <property type="term" value="F:cardiolipin synthase (CMP-forming)"/>
    <property type="evidence" value="ECO:0007669"/>
    <property type="project" value="TreeGrafter"/>
</dbReference>
<dbReference type="InterPro" id="IPR050324">
    <property type="entry name" value="CDP-alcohol_PTase-I"/>
</dbReference>
<dbReference type="eggNOG" id="KOG1617">
    <property type="taxonomic scope" value="Eukaryota"/>
</dbReference>
<dbReference type="PIRSF" id="PIRSF000847">
    <property type="entry name" value="Phos_ph_gly_syn"/>
    <property type="match status" value="1"/>
</dbReference>
<evidence type="ECO:0000256" key="7">
    <source>
        <dbReference type="ARBA" id="ARBA00023136"/>
    </source>
</evidence>
<dbReference type="PANTHER" id="PTHR14269:SF60">
    <property type="entry name" value="CARDIOLIPIN SYNTHASE (CMP-FORMING)"/>
    <property type="match status" value="1"/>
</dbReference>
<keyword evidence="2" id="KW-0444">Lipid biosynthesis</keyword>
<dbReference type="GO" id="GO:0008444">
    <property type="term" value="F:CDP-diacylglycerol-glycerol-3-phosphate 3-phosphatidyltransferase activity"/>
    <property type="evidence" value="ECO:0007669"/>
    <property type="project" value="InterPro"/>
</dbReference>
<keyword evidence="4" id="KW-0812">Transmembrane</keyword>
<proteinExistence type="predicted"/>
<evidence type="ECO:0000256" key="9">
    <source>
        <dbReference type="ARBA" id="ARBA00023264"/>
    </source>
</evidence>
<sequence>MYKDNIYTIPNLLCVSRAAASPFVAHLILAGRNTEAFGLLFVAGLTDLFDGMIARRWPSQASRFGTALDPVCDKILMTTVVVAETSVGMLPWQLAAVMIGRDVGLVLGGFWYRYLSLAPPVTLHKFFDGSHGATEFHPTMLGKVNTCLQLLLIGSSLVYPLLGLETLVPMVAFQYLVGSTTVLSGLQYVTSNTAVQLHKR</sequence>
<accession>A0A0L0FWS5</accession>
<dbReference type="InterPro" id="IPR000462">
    <property type="entry name" value="CDP-OH_P_trans"/>
</dbReference>
<evidence type="ECO:0000256" key="5">
    <source>
        <dbReference type="ARBA" id="ARBA00022989"/>
    </source>
</evidence>
<evidence type="ECO:0000256" key="8">
    <source>
        <dbReference type="ARBA" id="ARBA00023209"/>
    </source>
</evidence>
<dbReference type="InterPro" id="IPR043130">
    <property type="entry name" value="CDP-OH_PTrfase_TM_dom"/>
</dbReference>
<dbReference type="AlphaFoldDB" id="A0A0L0FWS5"/>
<dbReference type="Gene3D" id="1.20.120.1760">
    <property type="match status" value="1"/>
</dbReference>
<evidence type="ECO:0008006" key="12">
    <source>
        <dbReference type="Google" id="ProtNLM"/>
    </source>
</evidence>
<evidence type="ECO:0000256" key="3">
    <source>
        <dbReference type="ARBA" id="ARBA00022679"/>
    </source>
</evidence>
<organism evidence="10 11">
    <name type="scientific">Sphaeroforma arctica JP610</name>
    <dbReference type="NCBI Taxonomy" id="667725"/>
    <lineage>
        <taxon>Eukaryota</taxon>
        <taxon>Ichthyosporea</taxon>
        <taxon>Ichthyophonida</taxon>
        <taxon>Sphaeroforma</taxon>
    </lineage>
</organism>
<dbReference type="PANTHER" id="PTHR14269">
    <property type="entry name" value="CDP-DIACYLGLYCEROL--GLYCEROL-3-PHOSPHATE 3-PHOSPHATIDYLTRANSFERASE-RELATED"/>
    <property type="match status" value="1"/>
</dbReference>
<evidence type="ECO:0000313" key="10">
    <source>
        <dbReference type="EMBL" id="KNC81277.1"/>
    </source>
</evidence>
<dbReference type="InterPro" id="IPR004570">
    <property type="entry name" value="Phosphatidylglycerol_P_synth"/>
</dbReference>
<evidence type="ECO:0000313" key="11">
    <source>
        <dbReference type="Proteomes" id="UP000054560"/>
    </source>
</evidence>
<keyword evidence="9" id="KW-1208">Phospholipid metabolism</keyword>
<evidence type="ECO:0000256" key="4">
    <source>
        <dbReference type="ARBA" id="ARBA00022692"/>
    </source>
</evidence>
<keyword evidence="11" id="KW-1185">Reference proteome</keyword>
<comment type="subcellular location">
    <subcellularLocation>
        <location evidence="1">Membrane</location>
        <topology evidence="1">Multi-pass membrane protein</topology>
    </subcellularLocation>
</comment>
<keyword evidence="8" id="KW-0594">Phospholipid biosynthesis</keyword>
<gene>
    <name evidence="10" type="ORF">SARC_06388</name>
</gene>
<keyword evidence="6" id="KW-0443">Lipid metabolism</keyword>
<keyword evidence="5" id="KW-1133">Transmembrane helix</keyword>
<dbReference type="Proteomes" id="UP000054560">
    <property type="component" value="Unassembled WGS sequence"/>
</dbReference>
<dbReference type="RefSeq" id="XP_014155179.1">
    <property type="nucleotide sequence ID" value="XM_014299704.1"/>
</dbReference>
<dbReference type="EMBL" id="KQ242050">
    <property type="protein sequence ID" value="KNC81277.1"/>
    <property type="molecule type" value="Genomic_DNA"/>
</dbReference>
<name>A0A0L0FWS5_9EUKA</name>
<evidence type="ECO:0000256" key="6">
    <source>
        <dbReference type="ARBA" id="ARBA00023098"/>
    </source>
</evidence>
<evidence type="ECO:0000256" key="2">
    <source>
        <dbReference type="ARBA" id="ARBA00022516"/>
    </source>
</evidence>
<dbReference type="GO" id="GO:0032049">
    <property type="term" value="P:cardiolipin biosynthetic process"/>
    <property type="evidence" value="ECO:0007669"/>
    <property type="project" value="TreeGrafter"/>
</dbReference>
<dbReference type="GO" id="GO:0005739">
    <property type="term" value="C:mitochondrion"/>
    <property type="evidence" value="ECO:0007669"/>
    <property type="project" value="TreeGrafter"/>
</dbReference>
<dbReference type="GO" id="GO:0016020">
    <property type="term" value="C:membrane"/>
    <property type="evidence" value="ECO:0007669"/>
    <property type="project" value="UniProtKB-SubCell"/>
</dbReference>